<reference evidence="2 3" key="1">
    <citation type="submission" date="2019-02" db="EMBL/GenBank/DDBJ databases">
        <title>Deep-cultivation of Planctomycetes and their phenomic and genomic characterization uncovers novel biology.</title>
        <authorList>
            <person name="Wiegand S."/>
            <person name="Jogler M."/>
            <person name="Boedeker C."/>
            <person name="Pinto D."/>
            <person name="Vollmers J."/>
            <person name="Rivas-Marin E."/>
            <person name="Kohn T."/>
            <person name="Peeters S.H."/>
            <person name="Heuer A."/>
            <person name="Rast P."/>
            <person name="Oberbeckmann S."/>
            <person name="Bunk B."/>
            <person name="Jeske O."/>
            <person name="Meyerdierks A."/>
            <person name="Storesund J.E."/>
            <person name="Kallscheuer N."/>
            <person name="Luecker S."/>
            <person name="Lage O.M."/>
            <person name="Pohl T."/>
            <person name="Merkel B.J."/>
            <person name="Hornburger P."/>
            <person name="Mueller R.-W."/>
            <person name="Bruemmer F."/>
            <person name="Labrenz M."/>
            <person name="Spormann A.M."/>
            <person name="Op den Camp H."/>
            <person name="Overmann J."/>
            <person name="Amann R."/>
            <person name="Jetten M.S.M."/>
            <person name="Mascher T."/>
            <person name="Medema M.H."/>
            <person name="Devos D.P."/>
            <person name="Kaster A.-K."/>
            <person name="Ovreas L."/>
            <person name="Rohde M."/>
            <person name="Galperin M.Y."/>
            <person name="Jogler C."/>
        </authorList>
    </citation>
    <scope>NUCLEOTIDE SEQUENCE [LARGE SCALE GENOMIC DNA]</scope>
    <source>
        <strain evidence="2 3">Spa11</strain>
    </source>
</reference>
<gene>
    <name evidence="2" type="ORF">Spa11_19000</name>
</gene>
<proteinExistence type="predicted"/>
<feature type="region of interest" description="Disordered" evidence="1">
    <location>
        <begin position="106"/>
        <end position="143"/>
    </location>
</feature>
<accession>A0A518K7C2</accession>
<evidence type="ECO:0000313" key="3">
    <source>
        <dbReference type="Proteomes" id="UP000316426"/>
    </source>
</evidence>
<evidence type="ECO:0000256" key="1">
    <source>
        <dbReference type="SAM" id="MobiDB-lite"/>
    </source>
</evidence>
<dbReference type="EMBL" id="CP036349">
    <property type="protein sequence ID" value="QDV73701.1"/>
    <property type="molecule type" value="Genomic_DNA"/>
</dbReference>
<organism evidence="2 3">
    <name type="scientific">Botrimarina mediterranea</name>
    <dbReference type="NCBI Taxonomy" id="2528022"/>
    <lineage>
        <taxon>Bacteria</taxon>
        <taxon>Pseudomonadati</taxon>
        <taxon>Planctomycetota</taxon>
        <taxon>Planctomycetia</taxon>
        <taxon>Pirellulales</taxon>
        <taxon>Lacipirellulaceae</taxon>
        <taxon>Botrimarina</taxon>
    </lineage>
</organism>
<dbReference type="KEGG" id="bmei:Spa11_19000"/>
<dbReference type="PROSITE" id="PS51257">
    <property type="entry name" value="PROKAR_LIPOPROTEIN"/>
    <property type="match status" value="1"/>
</dbReference>
<keyword evidence="3" id="KW-1185">Reference proteome</keyword>
<feature type="compositionally biased region" description="Basic and acidic residues" evidence="1">
    <location>
        <begin position="42"/>
        <end position="52"/>
    </location>
</feature>
<evidence type="ECO:0000313" key="2">
    <source>
        <dbReference type="EMBL" id="QDV73701.1"/>
    </source>
</evidence>
<dbReference type="Proteomes" id="UP000316426">
    <property type="component" value="Chromosome"/>
</dbReference>
<dbReference type="RefSeq" id="WP_145111155.1">
    <property type="nucleotide sequence ID" value="NZ_CP036349.1"/>
</dbReference>
<name>A0A518K7C2_9BACT</name>
<feature type="region of interest" description="Disordered" evidence="1">
    <location>
        <begin position="27"/>
        <end position="53"/>
    </location>
</feature>
<sequence length="172" mass="17995">MKICSQISAQAAYLVLAFSVSISGCGQGTSDESSPQAAASGDSHEHPKEGPHHGALIELGEEEYHAELVHDEHAGTVTVYLLDAAGKVAVPTDAAELTINLSHDGQSEQFGLPASPDAGDPPGQSSRFASGDPDLAEELDHEHADAQLVVTIGGKQFRGVVAHDHDHDDHDH</sequence>
<dbReference type="AlphaFoldDB" id="A0A518K7C2"/>
<protein>
    <submittedName>
        <fullName evidence="2">Uncharacterized protein</fullName>
    </submittedName>
</protein>
<feature type="compositionally biased region" description="Polar residues" evidence="1">
    <location>
        <begin position="27"/>
        <end position="37"/>
    </location>
</feature>